<protein>
    <recommendedName>
        <fullName evidence="4">DUF1700 domain-containing protein</fullName>
    </recommendedName>
</protein>
<sequence length="273" mass="30635">MNKKEFLSILANGLKDFPEKELADILFDYQEHFTIGKSNEKTEEEIIDELGNPYEIVYQYRCAYLEKTSYDTQETLNLNKDKSESYCDVNYEDVYTDINSHNSNDYSESTINDNYDYNRYNESSTINNDSADNGNMSNKSWFAKNFAFGSMGMLKVILIILAFIFLSPFILALGAAGVGIIFGIIGIFIGIIGGSFALSISGIAVMLSKLGLVVLGASETPQFIIDFPNSVIILFIIGSLALTILLCMLTYYFIKWIVFSIINLIKRIRNGGN</sequence>
<keyword evidence="1" id="KW-0812">Transmembrane</keyword>
<dbReference type="STRING" id="1561.NPD11_2378"/>
<proteinExistence type="predicted"/>
<dbReference type="RefSeq" id="WP_039311527.1">
    <property type="nucleotide sequence ID" value="NZ_CP006905.1"/>
</dbReference>
<dbReference type="eggNOG" id="COG4709">
    <property type="taxonomic scope" value="Bacteria"/>
</dbReference>
<evidence type="ECO:0000313" key="2">
    <source>
        <dbReference type="EMBL" id="AIY84632.1"/>
    </source>
</evidence>
<feature type="transmembrane region" description="Helical" evidence="1">
    <location>
        <begin position="146"/>
        <end position="164"/>
    </location>
</feature>
<evidence type="ECO:0000256" key="1">
    <source>
        <dbReference type="SAM" id="Phobius"/>
    </source>
</evidence>
<keyword evidence="3" id="KW-1185">Reference proteome</keyword>
<accession>A0A0A7FYD7</accession>
<feature type="transmembrane region" description="Helical" evidence="1">
    <location>
        <begin position="170"/>
        <end position="189"/>
    </location>
</feature>
<dbReference type="HOGENOM" id="CLU_088875_0_0_9"/>
<keyword evidence="1" id="KW-1133">Transmembrane helix</keyword>
<evidence type="ECO:0000313" key="3">
    <source>
        <dbReference type="Proteomes" id="UP000030635"/>
    </source>
</evidence>
<reference evidence="2 3" key="1">
    <citation type="journal article" date="2015" name="Infect. Genet. Evol.">
        <title>Genomic sequences of six botulinum neurotoxin-producing strains representing three clostridial species illustrate the mobility and diversity of botulinum neurotoxin genes.</title>
        <authorList>
            <person name="Smith T.J."/>
            <person name="Hill K.K."/>
            <person name="Xie G."/>
            <person name="Foley B.T."/>
            <person name="Williamson C.H."/>
            <person name="Foster J.T."/>
            <person name="Johnson S.L."/>
            <person name="Chertkov O."/>
            <person name="Teshima H."/>
            <person name="Gibbons H.S."/>
            <person name="Johnsky L.A."/>
            <person name="Karavis M.A."/>
            <person name="Smith L.A."/>
        </authorList>
    </citation>
    <scope>NUCLEOTIDE SEQUENCE [LARGE SCALE GENOMIC DNA]</scope>
    <source>
        <strain evidence="2">Sullivan</strain>
    </source>
</reference>
<dbReference type="Proteomes" id="UP000030635">
    <property type="component" value="Chromosome"/>
</dbReference>
<dbReference type="AlphaFoldDB" id="A0A0A7FYD7"/>
<dbReference type="Pfam" id="PF22564">
    <property type="entry name" value="HAAS"/>
    <property type="match status" value="1"/>
</dbReference>
<dbReference type="KEGG" id="cbv:U729_613"/>
<dbReference type="EMBL" id="CP006905">
    <property type="protein sequence ID" value="AIY84632.1"/>
    <property type="molecule type" value="Genomic_DNA"/>
</dbReference>
<name>A0A0A7FYD7_9CLOT</name>
<dbReference type="OrthoDB" id="9804829at2"/>
<feature type="transmembrane region" description="Helical" evidence="1">
    <location>
        <begin position="230"/>
        <end position="254"/>
    </location>
</feature>
<feature type="transmembrane region" description="Helical" evidence="1">
    <location>
        <begin position="196"/>
        <end position="218"/>
    </location>
</feature>
<evidence type="ECO:0008006" key="4">
    <source>
        <dbReference type="Google" id="ProtNLM"/>
    </source>
</evidence>
<organism evidence="2 3">
    <name type="scientific">Clostridium baratii str. Sullivan</name>
    <dbReference type="NCBI Taxonomy" id="1415775"/>
    <lineage>
        <taxon>Bacteria</taxon>
        <taxon>Bacillati</taxon>
        <taxon>Bacillota</taxon>
        <taxon>Clostridia</taxon>
        <taxon>Eubacteriales</taxon>
        <taxon>Clostridiaceae</taxon>
        <taxon>Clostridium</taxon>
    </lineage>
</organism>
<keyword evidence="1" id="KW-0472">Membrane</keyword>
<gene>
    <name evidence="2" type="ORF">U729_613</name>
</gene>